<feature type="domain" description="C2HC/C3H-type" evidence="7">
    <location>
        <begin position="178"/>
        <end position="207"/>
    </location>
</feature>
<gene>
    <name evidence="8" type="ORF">BSTOLATCC_MIC20509</name>
</gene>
<keyword evidence="2" id="KW-0479">Metal-binding</keyword>
<evidence type="ECO:0000259" key="7">
    <source>
        <dbReference type="PROSITE" id="PS52027"/>
    </source>
</evidence>
<keyword evidence="3 6" id="KW-0863">Zinc-finger</keyword>
<dbReference type="Proteomes" id="UP001162131">
    <property type="component" value="Unassembled WGS sequence"/>
</dbReference>
<evidence type="ECO:0000313" key="8">
    <source>
        <dbReference type="EMBL" id="CAG9318025.1"/>
    </source>
</evidence>
<evidence type="ECO:0000256" key="5">
    <source>
        <dbReference type="ARBA" id="ARBA00023054"/>
    </source>
</evidence>
<evidence type="ECO:0000313" key="9">
    <source>
        <dbReference type="Proteomes" id="UP001162131"/>
    </source>
</evidence>
<dbReference type="Pfam" id="PF13913">
    <property type="entry name" value="zf-C2HC_2"/>
    <property type="match status" value="3"/>
</dbReference>
<dbReference type="InterPro" id="IPR026104">
    <property type="entry name" value="ZNF_C2HC_dom_1C"/>
</dbReference>
<accession>A0AAU9IY06</accession>
<keyword evidence="5" id="KW-0175">Coiled coil</keyword>
<reference evidence="8" key="1">
    <citation type="submission" date="2021-09" db="EMBL/GenBank/DDBJ databases">
        <authorList>
            <consortium name="AG Swart"/>
            <person name="Singh M."/>
            <person name="Singh A."/>
            <person name="Seah K."/>
            <person name="Emmerich C."/>
        </authorList>
    </citation>
    <scope>NUCLEOTIDE SEQUENCE</scope>
    <source>
        <strain evidence="8">ATCC30299</strain>
    </source>
</reference>
<keyword evidence="4" id="KW-0862">Zinc</keyword>
<comment type="similarity">
    <text evidence="1">Belongs to the ZC2HC1 family.</text>
</comment>
<dbReference type="PANTHER" id="PTHR14649:SF1">
    <property type="entry name" value="ZINC FINGER C2HC DOMAIN-CONTAINING PROTEIN 1C"/>
    <property type="match status" value="1"/>
</dbReference>
<dbReference type="EMBL" id="CAJZBQ010000020">
    <property type="protein sequence ID" value="CAG9318025.1"/>
    <property type="molecule type" value="Genomic_DNA"/>
</dbReference>
<dbReference type="PROSITE" id="PS52027">
    <property type="entry name" value="ZF_C2HC_C3H"/>
    <property type="match status" value="1"/>
</dbReference>
<evidence type="ECO:0000256" key="6">
    <source>
        <dbReference type="PROSITE-ProRule" id="PRU01371"/>
    </source>
</evidence>
<keyword evidence="9" id="KW-1185">Reference proteome</keyword>
<evidence type="ECO:0000256" key="1">
    <source>
        <dbReference type="ARBA" id="ARBA00010843"/>
    </source>
</evidence>
<proteinExistence type="inferred from homology"/>
<evidence type="ECO:0000256" key="4">
    <source>
        <dbReference type="ARBA" id="ARBA00022833"/>
    </source>
</evidence>
<dbReference type="GO" id="GO:0008270">
    <property type="term" value="F:zinc ion binding"/>
    <property type="evidence" value="ECO:0007669"/>
    <property type="project" value="UniProtKB-KW"/>
</dbReference>
<sequence>MEITTLAPSNSTENIFSLEDWVASCANCSQLLSQDEYEGHISHHCALTRRDSLSPIGSTETFTDFTPTNDLRDTCKFCHRKFLPDRISKHESACEFSSIKRPQFDMKRKRLPMLDFDNSKVLQNQKKITLTSKFNDKKWFKLHENFLNSIGYERKVKSFGEKGKDLNSLKPPSVLYDDYIQCPTCLRKFAPVSAERHIAICKNIINKPKQLMRVPSDLCLPTIKIRQKKHNKKINSLDASPLKDENFQGYFNFSLADTPNEFTVKKTSIPPVMRNSPELSGQCTIKTRRQDSFAFPIQCSHCSKIFDSKGLEKHVKDYSKELSKIKRFRVLSETPCPKYNPTNGQLKNAHLIKEASTLRLHRYEKGNAREEPCKNCKSICPISAKFCMNCGLKLGDE</sequence>
<dbReference type="InterPro" id="IPR049899">
    <property type="entry name" value="Znf_C2HC_C3H"/>
</dbReference>
<dbReference type="PANTHER" id="PTHR14649">
    <property type="entry name" value="ZINC FINGER C2HC DOMAIN-CONTAINING PROTEIN 1C"/>
    <property type="match status" value="1"/>
</dbReference>
<evidence type="ECO:0000256" key="3">
    <source>
        <dbReference type="ARBA" id="ARBA00022771"/>
    </source>
</evidence>
<organism evidence="8 9">
    <name type="scientific">Blepharisma stoltei</name>
    <dbReference type="NCBI Taxonomy" id="1481888"/>
    <lineage>
        <taxon>Eukaryota</taxon>
        <taxon>Sar</taxon>
        <taxon>Alveolata</taxon>
        <taxon>Ciliophora</taxon>
        <taxon>Postciliodesmatophora</taxon>
        <taxon>Heterotrichea</taxon>
        <taxon>Heterotrichida</taxon>
        <taxon>Blepharismidae</taxon>
        <taxon>Blepharisma</taxon>
    </lineage>
</organism>
<protein>
    <recommendedName>
        <fullName evidence="7">C2HC/C3H-type domain-containing protein</fullName>
    </recommendedName>
</protein>
<name>A0AAU9IY06_9CILI</name>
<dbReference type="AlphaFoldDB" id="A0AAU9IY06"/>
<evidence type="ECO:0000256" key="2">
    <source>
        <dbReference type="ARBA" id="ARBA00022723"/>
    </source>
</evidence>
<comment type="caution">
    <text evidence="8">The sequence shown here is derived from an EMBL/GenBank/DDBJ whole genome shotgun (WGS) entry which is preliminary data.</text>
</comment>